<dbReference type="PANTHER" id="PTHR11439:SF483">
    <property type="entry name" value="PEPTIDE SYNTHASE GLIP-LIKE, PUTATIVE (AFU_ORTHOLOGUE AFUA_3G12920)-RELATED"/>
    <property type="match status" value="1"/>
</dbReference>
<reference evidence="2" key="1">
    <citation type="submission" date="2017-03" db="EMBL/GenBank/DDBJ databases">
        <title>Phytopthora megakarya and P. palmivora, two closely related causual agents of cacao black pod achieved similar genome size and gene model numbers by different mechanisms.</title>
        <authorList>
            <person name="Ali S."/>
            <person name="Shao J."/>
            <person name="Larry D.J."/>
            <person name="Kronmiller B."/>
            <person name="Shen D."/>
            <person name="Strem M.D."/>
            <person name="Melnick R.L."/>
            <person name="Guiltinan M.J."/>
            <person name="Tyler B.M."/>
            <person name="Meinhardt L.W."/>
            <person name="Bailey B.A."/>
        </authorList>
    </citation>
    <scope>NUCLEOTIDE SEQUENCE [LARGE SCALE GENOMIC DNA]</scope>
    <source>
        <strain evidence="2">zdho120</strain>
    </source>
</reference>
<dbReference type="PANTHER" id="PTHR11439">
    <property type="entry name" value="GAG-POL-RELATED RETROTRANSPOSON"/>
    <property type="match status" value="1"/>
</dbReference>
<dbReference type="OrthoDB" id="127651at2759"/>
<evidence type="ECO:0000313" key="1">
    <source>
        <dbReference type="EMBL" id="OWY90799.1"/>
    </source>
</evidence>
<proteinExistence type="predicted"/>
<protein>
    <submittedName>
        <fullName evidence="1">Copia type Polyprotein</fullName>
    </submittedName>
</protein>
<sequence length="130" mass="14345">MRLGIVASIYRVTITHIMHKPIVYYDILSLPATMAFYSDADYANDHVDRRSISGYVTMIDGNVLSYASPKQEINALSTCEVEYVAMSEATKDLLWLAGLCGGAGSAKSAKMLDPACHCAQDTDYRRGYSY</sequence>
<evidence type="ECO:0000313" key="2">
    <source>
        <dbReference type="Proteomes" id="UP000198211"/>
    </source>
</evidence>
<dbReference type="EMBL" id="NBNE01021865">
    <property type="protein sequence ID" value="OWY90799.1"/>
    <property type="molecule type" value="Genomic_DNA"/>
</dbReference>
<comment type="caution">
    <text evidence="1">The sequence shown here is derived from an EMBL/GenBank/DDBJ whole genome shotgun (WGS) entry which is preliminary data.</text>
</comment>
<keyword evidence="2" id="KW-1185">Reference proteome</keyword>
<accession>A0A225UFA4</accession>
<dbReference type="CDD" id="cd09272">
    <property type="entry name" value="RNase_HI_RT_Ty1"/>
    <property type="match status" value="1"/>
</dbReference>
<name>A0A225UFA4_9STRA</name>
<gene>
    <name evidence="1" type="ORF">PHMEG_00040907</name>
</gene>
<organism evidence="1 2">
    <name type="scientific">Phytophthora megakarya</name>
    <dbReference type="NCBI Taxonomy" id="4795"/>
    <lineage>
        <taxon>Eukaryota</taxon>
        <taxon>Sar</taxon>
        <taxon>Stramenopiles</taxon>
        <taxon>Oomycota</taxon>
        <taxon>Peronosporomycetes</taxon>
        <taxon>Peronosporales</taxon>
        <taxon>Peronosporaceae</taxon>
        <taxon>Phytophthora</taxon>
    </lineage>
</organism>
<dbReference type="Proteomes" id="UP000198211">
    <property type="component" value="Unassembled WGS sequence"/>
</dbReference>
<dbReference type="AlphaFoldDB" id="A0A225UFA4"/>
<dbReference type="STRING" id="4795.A0A225UFA4"/>